<name>A0A0K1QBZ7_9BACT</name>
<protein>
    <submittedName>
        <fullName evidence="1">Uncharacterized protein</fullName>
    </submittedName>
</protein>
<dbReference type="KEGG" id="llu:AKJ09_09964"/>
<gene>
    <name evidence="1" type="ORF">AKJ09_09964</name>
</gene>
<organism evidence="1 2">
    <name type="scientific">Labilithrix luteola</name>
    <dbReference type="NCBI Taxonomy" id="1391654"/>
    <lineage>
        <taxon>Bacteria</taxon>
        <taxon>Pseudomonadati</taxon>
        <taxon>Myxococcota</taxon>
        <taxon>Polyangia</taxon>
        <taxon>Polyangiales</taxon>
        <taxon>Labilitrichaceae</taxon>
        <taxon>Labilithrix</taxon>
    </lineage>
</organism>
<keyword evidence="2" id="KW-1185">Reference proteome</keyword>
<dbReference type="EMBL" id="CP012333">
    <property type="protein sequence ID" value="AKV03301.1"/>
    <property type="molecule type" value="Genomic_DNA"/>
</dbReference>
<proteinExistence type="predicted"/>
<sequence>MPFAQGMTMETTTLSTSRQFAVPSAPLALRPAARGLDAGLPGAVPPFALAVRALGDASALSLDAVRATLHTYRLALATTRDVTTALVGSMLPGPASPPVAPRVIEPIEIVLAPTVVTASTSSAAGAAGAAGLGVLAAIEGEFVPARTDEAPSLGAPRPSRRKRR</sequence>
<reference evidence="1 2" key="1">
    <citation type="submission" date="2015-08" db="EMBL/GenBank/DDBJ databases">
        <authorList>
            <person name="Babu N.S."/>
            <person name="Beckwith C.J."/>
            <person name="Beseler K.G."/>
            <person name="Brison A."/>
            <person name="Carone J.V."/>
            <person name="Caskin T.P."/>
            <person name="Diamond M."/>
            <person name="Durham M.E."/>
            <person name="Foxe J.M."/>
            <person name="Go M."/>
            <person name="Henderson B.A."/>
            <person name="Jones I.B."/>
            <person name="McGettigan J.A."/>
            <person name="Micheletti S.J."/>
            <person name="Nasrallah M.E."/>
            <person name="Ortiz D."/>
            <person name="Piller C.R."/>
            <person name="Privatt S.R."/>
            <person name="Schneider S.L."/>
            <person name="Sharp S."/>
            <person name="Smith T.C."/>
            <person name="Stanton J.D."/>
            <person name="Ullery H.E."/>
            <person name="Wilson R.J."/>
            <person name="Serrano M.G."/>
            <person name="Buck G."/>
            <person name="Lee V."/>
            <person name="Wang Y."/>
            <person name="Carvalho R."/>
            <person name="Voegtly L."/>
            <person name="Shi R."/>
            <person name="Duckworth R."/>
            <person name="Johnson A."/>
            <person name="Loviza R."/>
            <person name="Walstead R."/>
            <person name="Shah Z."/>
            <person name="Kiflezghi M."/>
            <person name="Wade K."/>
            <person name="Ball S.L."/>
            <person name="Bradley K.W."/>
            <person name="Asai D.J."/>
            <person name="Bowman C.A."/>
            <person name="Russell D.A."/>
            <person name="Pope W.H."/>
            <person name="Jacobs-Sera D."/>
            <person name="Hendrix R.W."/>
            <person name="Hatfull G.F."/>
        </authorList>
    </citation>
    <scope>NUCLEOTIDE SEQUENCE [LARGE SCALE GENOMIC DNA]</scope>
    <source>
        <strain evidence="1 2">DSM 27648</strain>
    </source>
</reference>
<dbReference type="AlphaFoldDB" id="A0A0K1QBZ7"/>
<dbReference type="Proteomes" id="UP000064967">
    <property type="component" value="Chromosome"/>
</dbReference>
<dbReference type="STRING" id="1391654.AKJ09_09964"/>
<evidence type="ECO:0000313" key="2">
    <source>
        <dbReference type="Proteomes" id="UP000064967"/>
    </source>
</evidence>
<accession>A0A0K1QBZ7</accession>
<evidence type="ECO:0000313" key="1">
    <source>
        <dbReference type="EMBL" id="AKV03301.1"/>
    </source>
</evidence>